<keyword evidence="2" id="KW-1185">Reference proteome</keyword>
<dbReference type="EMBL" id="CAJVQC010097546">
    <property type="protein sequence ID" value="CAG8829589.1"/>
    <property type="molecule type" value="Genomic_DNA"/>
</dbReference>
<proteinExistence type="predicted"/>
<accession>A0ACA9S709</accession>
<name>A0ACA9S709_9GLOM</name>
<reference evidence="1" key="1">
    <citation type="submission" date="2021-06" db="EMBL/GenBank/DDBJ databases">
        <authorList>
            <person name="Kallberg Y."/>
            <person name="Tangrot J."/>
            <person name="Rosling A."/>
        </authorList>
    </citation>
    <scope>NUCLEOTIDE SEQUENCE</scope>
    <source>
        <strain evidence="1">MA461A</strain>
    </source>
</reference>
<evidence type="ECO:0000313" key="2">
    <source>
        <dbReference type="Proteomes" id="UP000789920"/>
    </source>
</evidence>
<gene>
    <name evidence="1" type="ORF">RPERSI_LOCUS27540</name>
</gene>
<organism evidence="1 2">
    <name type="scientific">Racocetra persica</name>
    <dbReference type="NCBI Taxonomy" id="160502"/>
    <lineage>
        <taxon>Eukaryota</taxon>
        <taxon>Fungi</taxon>
        <taxon>Fungi incertae sedis</taxon>
        <taxon>Mucoromycota</taxon>
        <taxon>Glomeromycotina</taxon>
        <taxon>Glomeromycetes</taxon>
        <taxon>Diversisporales</taxon>
        <taxon>Gigasporaceae</taxon>
        <taxon>Racocetra</taxon>
    </lineage>
</organism>
<protein>
    <submittedName>
        <fullName evidence="1">14882_t:CDS:1</fullName>
    </submittedName>
</protein>
<sequence length="131" mass="14908">FASVKEMFDPVVNKILELILDQLKASKEKCSAIFLVGRFAKSAYLLDKFKENFRFQVDNICILTLPIAAVIRGASYYELNANTVKTHVLKWTFGIECFAKCGSKVDINEPFSKVIYPVRPNKKSEFILLHA</sequence>
<feature type="non-terminal residue" evidence="1">
    <location>
        <position position="1"/>
    </location>
</feature>
<dbReference type="Proteomes" id="UP000789920">
    <property type="component" value="Unassembled WGS sequence"/>
</dbReference>
<comment type="caution">
    <text evidence="1">The sequence shown here is derived from an EMBL/GenBank/DDBJ whole genome shotgun (WGS) entry which is preliminary data.</text>
</comment>
<evidence type="ECO:0000313" key="1">
    <source>
        <dbReference type="EMBL" id="CAG8829589.1"/>
    </source>
</evidence>